<accession>A0A168PDH3</accession>
<comment type="caution">
    <text evidence="3">The sequence shown here is derived from an EMBL/GenBank/DDBJ whole genome shotgun (WGS) entry which is preliminary data.</text>
</comment>
<feature type="compositionally biased region" description="Polar residues" evidence="1">
    <location>
        <begin position="332"/>
        <end position="341"/>
    </location>
</feature>
<evidence type="ECO:0000313" key="3">
    <source>
        <dbReference type="EMBL" id="OAD07568.1"/>
    </source>
</evidence>
<evidence type="ECO:0000256" key="1">
    <source>
        <dbReference type="SAM" id="MobiDB-lite"/>
    </source>
</evidence>
<feature type="region of interest" description="Disordered" evidence="1">
    <location>
        <begin position="311"/>
        <end position="348"/>
    </location>
</feature>
<reference evidence="3 4" key="1">
    <citation type="submission" date="2015-06" db="EMBL/GenBank/DDBJ databases">
        <title>Expansion of signal transduction pathways in fungi by whole-genome duplication.</title>
        <authorList>
            <consortium name="DOE Joint Genome Institute"/>
            <person name="Corrochano L.M."/>
            <person name="Kuo A."/>
            <person name="Marcet-Houben M."/>
            <person name="Polaino S."/>
            <person name="Salamov A."/>
            <person name="Villalobos J.M."/>
            <person name="Alvarez M.I."/>
            <person name="Avalos J."/>
            <person name="Benito E.P."/>
            <person name="Benoit I."/>
            <person name="Burger G."/>
            <person name="Camino L.P."/>
            <person name="Canovas D."/>
            <person name="Cerda-Olmedo E."/>
            <person name="Cheng J.-F."/>
            <person name="Dominguez A."/>
            <person name="Elias M."/>
            <person name="Eslava A.P."/>
            <person name="Glaser F."/>
            <person name="Grimwood J."/>
            <person name="Gutierrez G."/>
            <person name="Heitman J."/>
            <person name="Henrissat B."/>
            <person name="Iturriaga E.A."/>
            <person name="Lang B.F."/>
            <person name="Lavin J.L."/>
            <person name="Lee S."/>
            <person name="Li W."/>
            <person name="Lindquist E."/>
            <person name="Lopez-Garcia S."/>
            <person name="Luque E.M."/>
            <person name="Marcos A.T."/>
            <person name="Martin J."/>
            <person name="Mccluskey K."/>
            <person name="Medina H.R."/>
            <person name="Miralles-Duran A."/>
            <person name="Miyazaki A."/>
            <person name="Munoz-Torres E."/>
            <person name="Oguiza J.A."/>
            <person name="Ohm R."/>
            <person name="Olmedo M."/>
            <person name="Orejas M."/>
            <person name="Ortiz-Castellanos L."/>
            <person name="Pisabarro A.G."/>
            <person name="Rodriguez-Romero J."/>
            <person name="Ruiz-Herrera J."/>
            <person name="Ruiz-Vazquez R."/>
            <person name="Sanz C."/>
            <person name="Schackwitz W."/>
            <person name="Schmutz J."/>
            <person name="Shahriari M."/>
            <person name="Shelest E."/>
            <person name="Silva-Franco F."/>
            <person name="Soanes D."/>
            <person name="Syed K."/>
            <person name="Tagua V.G."/>
            <person name="Talbot N.J."/>
            <person name="Thon M."/>
            <person name="De Vries R.P."/>
            <person name="Wiebenga A."/>
            <person name="Yadav J.S."/>
            <person name="Braun E.L."/>
            <person name="Baker S."/>
            <person name="Garre V."/>
            <person name="Horwitz B."/>
            <person name="Torres-Martinez S."/>
            <person name="Idnurm A."/>
            <person name="Herrera-Estrella A."/>
            <person name="Gabaldon T."/>
            <person name="Grigoriev I.V."/>
        </authorList>
    </citation>
    <scope>NUCLEOTIDE SEQUENCE [LARGE SCALE GENOMIC DNA]</scope>
    <source>
        <strain evidence="3 4">CBS 277.49</strain>
    </source>
</reference>
<keyword evidence="2" id="KW-0812">Transmembrane</keyword>
<dbReference type="PANTHER" id="PTHR38848:SF3">
    <property type="entry name" value="G-PROTEIN COUPLED RECEPTORS FAMILY 3 PROFILE DOMAIN-CONTAINING PROTEIN"/>
    <property type="match status" value="1"/>
</dbReference>
<evidence type="ECO:0000256" key="2">
    <source>
        <dbReference type="SAM" id="Phobius"/>
    </source>
</evidence>
<feature type="transmembrane region" description="Helical" evidence="2">
    <location>
        <begin position="53"/>
        <end position="76"/>
    </location>
</feature>
<evidence type="ECO:0008006" key="5">
    <source>
        <dbReference type="Google" id="ProtNLM"/>
    </source>
</evidence>
<name>A0A168PDH3_MUCCL</name>
<keyword evidence="2" id="KW-1133">Transmembrane helix</keyword>
<dbReference type="OrthoDB" id="3210850at2759"/>
<feature type="transmembrane region" description="Helical" evidence="2">
    <location>
        <begin position="171"/>
        <end position="193"/>
    </location>
</feature>
<sequence length="348" mass="38785">MVESSDAISIELGIVGPDVLEIISELVSLFCITVLATAIGSKTYGETLRSINYGRFMVIMLYLSSWAFAYTSAVVVSTNNNNMTSCTLGMLACDIFYAGSKIIIYAWLIERIYLVTAVKTSRLKTNSYRIHLTMLCPYIIIFALMLIYRNIYLEADGKCTIGLQLIASIPLLVYDFILNLYLTWLFMAPLMNIGLTSRANWKRSRLYRLARRTLVASVVSLLISFANVLFVVVTKGHQRGLVCLTMCTVDVTINAVTVYWVTTNKNGGGKDANGKNKTIYTTDHMSAELTFDAAEPNDNKHQQAKFDFASIQLDRDSKLNQEEEDSGGEGSIRSTQISQLSAKPLHSY</sequence>
<feature type="transmembrane region" description="Helical" evidence="2">
    <location>
        <begin position="130"/>
        <end position="151"/>
    </location>
</feature>
<evidence type="ECO:0000313" key="4">
    <source>
        <dbReference type="Proteomes" id="UP000077051"/>
    </source>
</evidence>
<organism evidence="3 4">
    <name type="scientific">Mucor lusitanicus CBS 277.49</name>
    <dbReference type="NCBI Taxonomy" id="747725"/>
    <lineage>
        <taxon>Eukaryota</taxon>
        <taxon>Fungi</taxon>
        <taxon>Fungi incertae sedis</taxon>
        <taxon>Mucoromycota</taxon>
        <taxon>Mucoromycotina</taxon>
        <taxon>Mucoromycetes</taxon>
        <taxon>Mucorales</taxon>
        <taxon>Mucorineae</taxon>
        <taxon>Mucoraceae</taxon>
        <taxon>Mucor</taxon>
    </lineage>
</organism>
<keyword evidence="4" id="KW-1185">Reference proteome</keyword>
<feature type="transmembrane region" description="Helical" evidence="2">
    <location>
        <begin position="22"/>
        <end position="41"/>
    </location>
</feature>
<keyword evidence="2" id="KW-0472">Membrane</keyword>
<feature type="transmembrane region" description="Helical" evidence="2">
    <location>
        <begin position="214"/>
        <end position="233"/>
    </location>
</feature>
<dbReference type="AlphaFoldDB" id="A0A168PDH3"/>
<dbReference type="Proteomes" id="UP000077051">
    <property type="component" value="Unassembled WGS sequence"/>
</dbReference>
<feature type="transmembrane region" description="Helical" evidence="2">
    <location>
        <begin position="88"/>
        <end position="109"/>
    </location>
</feature>
<proteinExistence type="predicted"/>
<gene>
    <name evidence="3" type="ORF">MUCCIDRAFT_104504</name>
</gene>
<protein>
    <recommendedName>
        <fullName evidence="5">G-protein coupled receptors family 1 profile domain-containing protein</fullName>
    </recommendedName>
</protein>
<dbReference type="VEuPathDB" id="FungiDB:MUCCIDRAFT_104504"/>
<dbReference type="PANTHER" id="PTHR38848">
    <property type="entry name" value="G-PROTEIN COUPLED RECEPTORS FAMILY 3 PROFILE DOMAIN-CONTAINING PROTEIN"/>
    <property type="match status" value="1"/>
</dbReference>
<dbReference type="EMBL" id="AMYB01000001">
    <property type="protein sequence ID" value="OAD07568.1"/>
    <property type="molecule type" value="Genomic_DNA"/>
</dbReference>